<gene>
    <name evidence="9" type="ORF">GCM10009006_36290</name>
</gene>
<dbReference type="GO" id="GO:0004222">
    <property type="term" value="F:metalloendopeptidase activity"/>
    <property type="evidence" value="ECO:0007669"/>
    <property type="project" value="InterPro"/>
</dbReference>
<dbReference type="Gene3D" id="3.30.2010.10">
    <property type="entry name" value="Metalloproteases ('zincins'), catalytic domain"/>
    <property type="match status" value="1"/>
</dbReference>
<reference evidence="9" key="1">
    <citation type="journal article" date="2014" name="Int. J. Syst. Evol. Microbiol.">
        <title>Complete genome sequence of Corynebacterium casei LMG S-19264T (=DSM 44701T), isolated from a smear-ripened cheese.</title>
        <authorList>
            <consortium name="US DOE Joint Genome Institute (JGI-PGF)"/>
            <person name="Walter F."/>
            <person name="Albersmeier A."/>
            <person name="Kalinowski J."/>
            <person name="Ruckert C."/>
        </authorList>
    </citation>
    <scope>NUCLEOTIDE SEQUENCE</scope>
    <source>
        <strain evidence="9">JCM 15759</strain>
    </source>
</reference>
<evidence type="ECO:0000256" key="7">
    <source>
        <dbReference type="SAM" id="Phobius"/>
    </source>
</evidence>
<accession>A0A830FWY1</accession>
<reference evidence="9" key="2">
    <citation type="submission" date="2020-09" db="EMBL/GenBank/DDBJ databases">
        <authorList>
            <person name="Sun Q."/>
            <person name="Ohkuma M."/>
        </authorList>
    </citation>
    <scope>NUCLEOTIDE SEQUENCE</scope>
    <source>
        <strain evidence="9">JCM 15759</strain>
    </source>
</reference>
<dbReference type="InterPro" id="IPR001915">
    <property type="entry name" value="Peptidase_M48"/>
</dbReference>
<feature type="transmembrane region" description="Helical" evidence="7">
    <location>
        <begin position="13"/>
        <end position="32"/>
    </location>
</feature>
<keyword evidence="7" id="KW-0812">Transmembrane</keyword>
<dbReference type="GO" id="GO:0046872">
    <property type="term" value="F:metal ion binding"/>
    <property type="evidence" value="ECO:0007669"/>
    <property type="project" value="UniProtKB-KW"/>
</dbReference>
<sequence length="279" mass="30931">MISTPFQLPIEQVGWYLVALLPLSYLAGGLAFQSVNQLRQIRAQRQIIDTRPTLSAYNPSFQWKSKIDATVIVINTDENDNRGPQAVRLPGGSAILLPIETIATLSNDELRAVLAHEESHFRHHREWLPASDAFLRLIGPFVGTLLGLPQPVIYALCGFRRREYQADQYAKERTSAKTLLSALDKLVEADDGNTSNDEEVSDCSDIVLNENDTATLTREAMVDNVSFGADPQHADGLFYPMFSSFSVIAHPLIGERKRAITPTGRLPNEAEGITLSEEK</sequence>
<keyword evidence="7" id="KW-0472">Membrane</keyword>
<keyword evidence="7" id="KW-1133">Transmembrane helix</keyword>
<evidence type="ECO:0000313" key="9">
    <source>
        <dbReference type="EMBL" id="GGM51856.1"/>
    </source>
</evidence>
<evidence type="ECO:0000313" key="10">
    <source>
        <dbReference type="Proteomes" id="UP000656367"/>
    </source>
</evidence>
<proteinExistence type="inferred from homology"/>
<dbReference type="AlphaFoldDB" id="A0A830FWY1"/>
<keyword evidence="5 6" id="KW-0482">Metalloprotease</keyword>
<feature type="domain" description="Peptidase M48" evidence="8">
    <location>
        <begin position="94"/>
        <end position="260"/>
    </location>
</feature>
<evidence type="ECO:0000256" key="4">
    <source>
        <dbReference type="ARBA" id="ARBA00022833"/>
    </source>
</evidence>
<protein>
    <recommendedName>
        <fullName evidence="8">Peptidase M48 domain-containing protein</fullName>
    </recommendedName>
</protein>
<keyword evidence="4 6" id="KW-0862">Zinc</keyword>
<evidence type="ECO:0000256" key="1">
    <source>
        <dbReference type="ARBA" id="ARBA00022670"/>
    </source>
</evidence>
<evidence type="ECO:0000256" key="6">
    <source>
        <dbReference type="RuleBase" id="RU003983"/>
    </source>
</evidence>
<comment type="similarity">
    <text evidence="6">Belongs to the peptidase M48 family.</text>
</comment>
<keyword evidence="3 6" id="KW-0378">Hydrolase</keyword>
<keyword evidence="1 6" id="KW-0645">Protease</keyword>
<dbReference type="GO" id="GO:0006508">
    <property type="term" value="P:proteolysis"/>
    <property type="evidence" value="ECO:0007669"/>
    <property type="project" value="UniProtKB-KW"/>
</dbReference>
<evidence type="ECO:0000256" key="2">
    <source>
        <dbReference type="ARBA" id="ARBA00022723"/>
    </source>
</evidence>
<comment type="cofactor">
    <cofactor evidence="6">
        <name>Zn(2+)</name>
        <dbReference type="ChEBI" id="CHEBI:29105"/>
    </cofactor>
    <text evidence="6">Binds 1 zinc ion per subunit.</text>
</comment>
<comment type="caution">
    <text evidence="9">The sequence shown here is derived from an EMBL/GenBank/DDBJ whole genome shotgun (WGS) entry which is preliminary data.</text>
</comment>
<organism evidence="9 10">
    <name type="scientific">Haloarcula argentinensis</name>
    <dbReference type="NCBI Taxonomy" id="43776"/>
    <lineage>
        <taxon>Archaea</taxon>
        <taxon>Methanobacteriati</taxon>
        <taxon>Methanobacteriota</taxon>
        <taxon>Stenosarchaea group</taxon>
        <taxon>Halobacteria</taxon>
        <taxon>Halobacteriales</taxon>
        <taxon>Haloarculaceae</taxon>
        <taxon>Haloarcula</taxon>
    </lineage>
</organism>
<keyword evidence="2" id="KW-0479">Metal-binding</keyword>
<dbReference type="EMBL" id="BMON01000008">
    <property type="protein sequence ID" value="GGM51856.1"/>
    <property type="molecule type" value="Genomic_DNA"/>
</dbReference>
<evidence type="ECO:0000256" key="3">
    <source>
        <dbReference type="ARBA" id="ARBA00022801"/>
    </source>
</evidence>
<evidence type="ECO:0000256" key="5">
    <source>
        <dbReference type="ARBA" id="ARBA00023049"/>
    </source>
</evidence>
<dbReference type="Proteomes" id="UP000656367">
    <property type="component" value="Unassembled WGS sequence"/>
</dbReference>
<evidence type="ECO:0000259" key="8">
    <source>
        <dbReference type="Pfam" id="PF01435"/>
    </source>
</evidence>
<name>A0A830FWY1_HALAR</name>
<dbReference type="Pfam" id="PF01435">
    <property type="entry name" value="Peptidase_M48"/>
    <property type="match status" value="1"/>
</dbReference>